<feature type="coiled-coil region" evidence="1">
    <location>
        <begin position="87"/>
        <end position="154"/>
    </location>
</feature>
<organism evidence="3 4">
    <name type="scientific">Dorea formicigenerans</name>
    <dbReference type="NCBI Taxonomy" id="39486"/>
    <lineage>
        <taxon>Bacteria</taxon>
        <taxon>Bacillati</taxon>
        <taxon>Bacillota</taxon>
        <taxon>Clostridia</taxon>
        <taxon>Lachnospirales</taxon>
        <taxon>Lachnospiraceae</taxon>
        <taxon>Dorea</taxon>
    </lineage>
</organism>
<comment type="caution">
    <text evidence="3">The sequence shown here is derived from an EMBL/GenBank/DDBJ whole genome shotgun (WGS) entry which is preliminary data.</text>
</comment>
<protein>
    <submittedName>
        <fullName evidence="3">Uncharacterized protein</fullName>
    </submittedName>
</protein>
<keyword evidence="1" id="KW-0175">Coiled coil</keyword>
<evidence type="ECO:0000313" key="4">
    <source>
        <dbReference type="Proteomes" id="UP000283325"/>
    </source>
</evidence>
<evidence type="ECO:0000256" key="1">
    <source>
        <dbReference type="SAM" id="Coils"/>
    </source>
</evidence>
<dbReference type="AlphaFoldDB" id="A0A415N629"/>
<gene>
    <name evidence="3" type="ORF">DWZ98_01515</name>
</gene>
<evidence type="ECO:0000313" key="3">
    <source>
        <dbReference type="EMBL" id="RHL90820.1"/>
    </source>
</evidence>
<dbReference type="RefSeq" id="WP_118426839.1">
    <property type="nucleotide sequence ID" value="NZ_QRPD01000001.1"/>
</dbReference>
<keyword evidence="2" id="KW-1133">Transmembrane helix</keyword>
<sequence length="284" mass="33477">MNNKNGEWYKKTTGYIWKFIRYIWKCMNGRKWYSLLLLLSSLYVWKYRFEINQLKELNAKNIIFILWIFLLAFPLFSEMEILGIKVKKEVEKATEEVKESLKNIQTQIIQLQMNNSVSNKISIENTPLPSEKTLEDMQKNISGSEKEVSELEIKKNRDKNIFLFETRQEIEMALREICEKIGHPEILASMKMLRLISEKELIDNDTEKLIMEVQKITSRGIHGEIVSDEYITFVKTVRPKLLQQLKEISKKIEYIKCLNCGYSGYSKDGKICPKCGKDCSVDFW</sequence>
<proteinExistence type="predicted"/>
<feature type="transmembrane region" description="Helical" evidence="2">
    <location>
        <begin position="61"/>
        <end position="82"/>
    </location>
</feature>
<reference evidence="3 4" key="1">
    <citation type="submission" date="2018-08" db="EMBL/GenBank/DDBJ databases">
        <title>A genome reference for cultivated species of the human gut microbiota.</title>
        <authorList>
            <person name="Zou Y."/>
            <person name="Xue W."/>
            <person name="Luo G."/>
        </authorList>
    </citation>
    <scope>NUCLEOTIDE SEQUENCE [LARGE SCALE GENOMIC DNA]</scope>
    <source>
        <strain evidence="3 4">AF36-1BH</strain>
    </source>
</reference>
<dbReference type="Proteomes" id="UP000283325">
    <property type="component" value="Unassembled WGS sequence"/>
</dbReference>
<accession>A0A415N629</accession>
<name>A0A415N629_9FIRM</name>
<dbReference type="EMBL" id="QRPD01000001">
    <property type="protein sequence ID" value="RHL90820.1"/>
    <property type="molecule type" value="Genomic_DNA"/>
</dbReference>
<evidence type="ECO:0000256" key="2">
    <source>
        <dbReference type="SAM" id="Phobius"/>
    </source>
</evidence>
<keyword evidence="2" id="KW-0812">Transmembrane</keyword>
<keyword evidence="2" id="KW-0472">Membrane</keyword>
<feature type="transmembrane region" description="Helical" evidence="2">
    <location>
        <begin position="32"/>
        <end position="49"/>
    </location>
</feature>